<keyword evidence="11" id="KW-0472">Membrane</keyword>
<feature type="transmembrane region" description="Helical" evidence="11">
    <location>
        <begin position="496"/>
        <end position="520"/>
    </location>
</feature>
<dbReference type="EC" id="2.7.10.2" evidence="3"/>
<dbReference type="InterPro" id="IPR027417">
    <property type="entry name" value="P-loop_NTPase"/>
</dbReference>
<evidence type="ECO:0000313" key="15">
    <source>
        <dbReference type="Proteomes" id="UP000192472"/>
    </source>
</evidence>
<dbReference type="InterPro" id="IPR005702">
    <property type="entry name" value="Wzc-like_C"/>
</dbReference>
<dbReference type="NCBIfam" id="TIGR01007">
    <property type="entry name" value="eps_fam"/>
    <property type="match status" value="1"/>
</dbReference>
<keyword evidence="5" id="KW-0547">Nucleotide-binding</keyword>
<dbReference type="GO" id="GO:0005886">
    <property type="term" value="C:plasma membrane"/>
    <property type="evidence" value="ECO:0007669"/>
    <property type="project" value="TreeGrafter"/>
</dbReference>
<dbReference type="PANTHER" id="PTHR32309:SF13">
    <property type="entry name" value="FERRIC ENTEROBACTIN TRANSPORT PROTEIN FEPE"/>
    <property type="match status" value="1"/>
</dbReference>
<evidence type="ECO:0000256" key="8">
    <source>
        <dbReference type="ARBA" id="ARBA00023137"/>
    </source>
</evidence>
<dbReference type="InterPro" id="IPR032807">
    <property type="entry name" value="GNVR"/>
</dbReference>
<dbReference type="EMBL" id="FWYF01000002">
    <property type="protein sequence ID" value="SMD35277.1"/>
    <property type="molecule type" value="Genomic_DNA"/>
</dbReference>
<keyword evidence="15" id="KW-1185">Reference proteome</keyword>
<dbReference type="GO" id="GO:0042802">
    <property type="term" value="F:identical protein binding"/>
    <property type="evidence" value="ECO:0007669"/>
    <property type="project" value="UniProtKB-ARBA"/>
</dbReference>
<evidence type="ECO:0000256" key="5">
    <source>
        <dbReference type="ARBA" id="ARBA00022741"/>
    </source>
</evidence>
<dbReference type="InterPro" id="IPR050445">
    <property type="entry name" value="Bact_polysacc_biosynth/exp"/>
</dbReference>
<proteinExistence type="inferred from homology"/>
<keyword evidence="8" id="KW-0829">Tyrosine-protein kinase</keyword>
<name>A0A1W2GF52_REIFA</name>
<comment type="similarity">
    <text evidence="1">Belongs to the CpsD/CapB family.</text>
</comment>
<dbReference type="RefSeq" id="WP_084373077.1">
    <property type="nucleotide sequence ID" value="NZ_FWYF01000002.1"/>
</dbReference>
<dbReference type="InterPro" id="IPR025669">
    <property type="entry name" value="AAA_dom"/>
</dbReference>
<organism evidence="14 15">
    <name type="scientific">Reichenbachiella faecimaris</name>
    <dbReference type="NCBI Taxonomy" id="692418"/>
    <lineage>
        <taxon>Bacteria</taxon>
        <taxon>Pseudomonadati</taxon>
        <taxon>Bacteroidota</taxon>
        <taxon>Cytophagia</taxon>
        <taxon>Cytophagales</taxon>
        <taxon>Reichenbachiellaceae</taxon>
        <taxon>Reichenbachiella</taxon>
    </lineage>
</organism>
<keyword evidence="11" id="KW-0812">Transmembrane</keyword>
<dbReference type="STRING" id="692418.SAMN04488029_2431"/>
<reference evidence="14 15" key="1">
    <citation type="submission" date="2017-04" db="EMBL/GenBank/DDBJ databases">
        <authorList>
            <person name="Afonso C.L."/>
            <person name="Miller P.J."/>
            <person name="Scott M.A."/>
            <person name="Spackman E."/>
            <person name="Goraichik I."/>
            <person name="Dimitrov K.M."/>
            <person name="Suarez D.L."/>
            <person name="Swayne D.E."/>
        </authorList>
    </citation>
    <scope>NUCLEOTIDE SEQUENCE [LARGE SCALE GENOMIC DNA]</scope>
    <source>
        <strain evidence="14 15">DSM 26133</strain>
    </source>
</reference>
<evidence type="ECO:0000256" key="7">
    <source>
        <dbReference type="ARBA" id="ARBA00022840"/>
    </source>
</evidence>
<comment type="catalytic activity">
    <reaction evidence="9">
        <text>L-tyrosyl-[protein] + ATP = O-phospho-L-tyrosyl-[protein] + ADP + H(+)</text>
        <dbReference type="Rhea" id="RHEA:10596"/>
        <dbReference type="Rhea" id="RHEA-COMP:10136"/>
        <dbReference type="Rhea" id="RHEA-COMP:20101"/>
        <dbReference type="ChEBI" id="CHEBI:15378"/>
        <dbReference type="ChEBI" id="CHEBI:30616"/>
        <dbReference type="ChEBI" id="CHEBI:46858"/>
        <dbReference type="ChEBI" id="CHEBI:61978"/>
        <dbReference type="ChEBI" id="CHEBI:456216"/>
        <dbReference type="EC" id="2.7.10.2"/>
    </reaction>
</comment>
<evidence type="ECO:0000256" key="3">
    <source>
        <dbReference type="ARBA" id="ARBA00011903"/>
    </source>
</evidence>
<keyword evidence="10" id="KW-0175">Coiled coil</keyword>
<dbReference type="GO" id="GO:0005524">
    <property type="term" value="F:ATP binding"/>
    <property type="evidence" value="ECO:0007669"/>
    <property type="project" value="UniProtKB-KW"/>
</dbReference>
<dbReference type="Proteomes" id="UP000192472">
    <property type="component" value="Unassembled WGS sequence"/>
</dbReference>
<dbReference type="SUPFAM" id="SSF52540">
    <property type="entry name" value="P-loop containing nucleoside triphosphate hydrolases"/>
    <property type="match status" value="1"/>
</dbReference>
<feature type="coiled-coil region" evidence="10">
    <location>
        <begin position="272"/>
        <end position="299"/>
    </location>
</feature>
<keyword evidence="7" id="KW-0067">ATP-binding</keyword>
<evidence type="ECO:0000313" key="14">
    <source>
        <dbReference type="EMBL" id="SMD35277.1"/>
    </source>
</evidence>
<dbReference type="FunFam" id="3.40.50.300:FF:000527">
    <property type="entry name" value="Tyrosine-protein kinase etk"/>
    <property type="match status" value="1"/>
</dbReference>
<gene>
    <name evidence="14" type="ORF">SAMN04488029_2431</name>
</gene>
<dbReference type="GO" id="GO:0004715">
    <property type="term" value="F:non-membrane spanning protein tyrosine kinase activity"/>
    <property type="evidence" value="ECO:0007669"/>
    <property type="project" value="UniProtKB-EC"/>
</dbReference>
<dbReference type="Gene3D" id="3.40.50.300">
    <property type="entry name" value="P-loop containing nucleotide triphosphate hydrolases"/>
    <property type="match status" value="1"/>
</dbReference>
<keyword evidence="4" id="KW-0808">Transferase</keyword>
<accession>A0A1W2GF52</accession>
<sequence>MNPRNVHIPQDIRSHHNPENDGAFENFDFEKFRQVFASGWPWVLGILITTMSLSFLYMRYTKPIYSAESILKLDIKNDANLLGLQNPLEQDIKGIAGEIEILRSRLFFSKVVDAIGMGISYYHPGRSHLVDERYGNSPFEVQYDLTNSALLDKRFDIEILNETDFYISSEYLGGRIGEKQQFGNPIVTKDFSFTLEKTNFFDDQKNLIDFYFVLNSKESLINYLESHVTVEPINFNANTIKISLSDFNQTKARNLLQAIDTIYLAFTKNAKNQAVEQKIRFLETQMAKTSKELVEYEDYFEKFTIKNRTTDLSSDLTKTIALLNELDSQRYNLREHLAEVDLVGENFRNGQQVSIFKMPTRITELVNSYNDLVNDRALKLNSYNENTQVIKRLDQQIEIAKNSANSRLLAYKNNLAQDLADLNKKRTILENNFVELPSMGTSYNKNRRLYTLQEEFYFSLIQSKIELEIARAGTVTNFVILSPASVANTPIHPKSLLIYGLGLVVGLMISILFVAIQFLLHDKITSQKELEKIMHAPILGLIPNYKQEKLANSKLIVTNNPKSSISESLRSIRTNMEFMATNGKNQLVSVTSTVSGEGKTFIAVNLGAVFAYAGQKVVIVDLDMRKPKVHIAFESEKVQKGMSTILIGKEKVEDCIQESELENLHFISAGPMPPNPSELLLSPRFDEFLEKLKKKYDVIFLDSPPVGLVTDGILVMKKADLPIYVVRADYSKRSYLKSVHSLISNNKFEHLSVILNGVKSGKGSYGYGYGYGYYED</sequence>
<dbReference type="CDD" id="cd05387">
    <property type="entry name" value="BY-kinase"/>
    <property type="match status" value="1"/>
</dbReference>
<evidence type="ECO:0000256" key="2">
    <source>
        <dbReference type="ARBA" id="ARBA00008883"/>
    </source>
</evidence>
<evidence type="ECO:0000259" key="13">
    <source>
        <dbReference type="Pfam" id="PF13807"/>
    </source>
</evidence>
<evidence type="ECO:0000256" key="10">
    <source>
        <dbReference type="SAM" id="Coils"/>
    </source>
</evidence>
<evidence type="ECO:0000256" key="1">
    <source>
        <dbReference type="ARBA" id="ARBA00007316"/>
    </source>
</evidence>
<evidence type="ECO:0000256" key="9">
    <source>
        <dbReference type="ARBA" id="ARBA00051245"/>
    </source>
</evidence>
<evidence type="ECO:0000256" key="4">
    <source>
        <dbReference type="ARBA" id="ARBA00022679"/>
    </source>
</evidence>
<dbReference type="Pfam" id="PF13807">
    <property type="entry name" value="GNVR"/>
    <property type="match status" value="1"/>
</dbReference>
<feature type="transmembrane region" description="Helical" evidence="11">
    <location>
        <begin position="39"/>
        <end position="58"/>
    </location>
</feature>
<keyword evidence="11" id="KW-1133">Transmembrane helix</keyword>
<dbReference type="PANTHER" id="PTHR32309">
    <property type="entry name" value="TYROSINE-PROTEIN KINASE"/>
    <property type="match status" value="1"/>
</dbReference>
<protein>
    <recommendedName>
        <fullName evidence="3">non-specific protein-tyrosine kinase</fullName>
        <ecNumber evidence="3">2.7.10.2</ecNumber>
    </recommendedName>
</protein>
<dbReference type="AlphaFoldDB" id="A0A1W2GF52"/>
<feature type="domain" description="AAA" evidence="12">
    <location>
        <begin position="588"/>
        <end position="716"/>
    </location>
</feature>
<dbReference type="OrthoDB" id="9794577at2"/>
<keyword evidence="6" id="KW-0418">Kinase</keyword>
<evidence type="ECO:0000259" key="12">
    <source>
        <dbReference type="Pfam" id="PF13614"/>
    </source>
</evidence>
<evidence type="ECO:0000256" key="11">
    <source>
        <dbReference type="SAM" id="Phobius"/>
    </source>
</evidence>
<evidence type="ECO:0000256" key="6">
    <source>
        <dbReference type="ARBA" id="ARBA00022777"/>
    </source>
</evidence>
<feature type="domain" description="Tyrosine-protein kinase G-rich" evidence="13">
    <location>
        <begin position="451"/>
        <end position="516"/>
    </location>
</feature>
<comment type="similarity">
    <text evidence="2">Belongs to the etk/wzc family.</text>
</comment>
<dbReference type="Pfam" id="PF13614">
    <property type="entry name" value="AAA_31"/>
    <property type="match status" value="1"/>
</dbReference>